<dbReference type="EMBL" id="CAFAAJ010000068">
    <property type="protein sequence ID" value="CAB4805366.1"/>
    <property type="molecule type" value="Genomic_DNA"/>
</dbReference>
<organism evidence="3">
    <name type="scientific">freshwater metagenome</name>
    <dbReference type="NCBI Taxonomy" id="449393"/>
    <lineage>
        <taxon>unclassified sequences</taxon>
        <taxon>metagenomes</taxon>
        <taxon>ecological metagenomes</taxon>
    </lineage>
</organism>
<gene>
    <name evidence="3" type="ORF">UFOPK3001_01212</name>
</gene>
<protein>
    <submittedName>
        <fullName evidence="3">Unannotated protein</fullName>
    </submittedName>
</protein>
<dbReference type="Gene3D" id="3.90.550.10">
    <property type="entry name" value="Spore Coat Polysaccharide Biosynthesis Protein SpsA, Chain A"/>
    <property type="match status" value="1"/>
</dbReference>
<dbReference type="Pfam" id="PF01755">
    <property type="entry name" value="Glyco_transf_25"/>
    <property type="match status" value="1"/>
</dbReference>
<evidence type="ECO:0000313" key="3">
    <source>
        <dbReference type="EMBL" id="CAB4805366.1"/>
    </source>
</evidence>
<feature type="domain" description="Glycosyltransferase 2-like" evidence="1">
    <location>
        <begin position="1"/>
        <end position="83"/>
    </location>
</feature>
<evidence type="ECO:0000259" key="1">
    <source>
        <dbReference type="Pfam" id="PF00535"/>
    </source>
</evidence>
<dbReference type="Gene3D" id="3.40.50.11660">
    <property type="entry name" value="Glycosyl transferase family 10, C-terminal domain"/>
    <property type="match status" value="1"/>
</dbReference>
<dbReference type="CDD" id="cd00761">
    <property type="entry name" value="Glyco_tranf_GTA_type"/>
    <property type="match status" value="1"/>
</dbReference>
<dbReference type="CDD" id="cd06532">
    <property type="entry name" value="Glyco_transf_25"/>
    <property type="match status" value="1"/>
</dbReference>
<dbReference type="InterPro" id="IPR002654">
    <property type="entry name" value="Glyco_trans_25"/>
</dbReference>
<dbReference type="InterPro" id="IPR011990">
    <property type="entry name" value="TPR-like_helical_dom_sf"/>
</dbReference>
<dbReference type="SUPFAM" id="SSF48452">
    <property type="entry name" value="TPR-like"/>
    <property type="match status" value="1"/>
</dbReference>
<dbReference type="InterPro" id="IPR001173">
    <property type="entry name" value="Glyco_trans_2-like"/>
</dbReference>
<dbReference type="Gene3D" id="1.25.40.10">
    <property type="entry name" value="Tetratricopeptide repeat domain"/>
    <property type="match status" value="1"/>
</dbReference>
<name>A0A6J6YDT5_9ZZZZ</name>
<dbReference type="SUPFAM" id="SSF53448">
    <property type="entry name" value="Nucleotide-diphospho-sugar transferases"/>
    <property type="match status" value="2"/>
</dbReference>
<proteinExistence type="predicted"/>
<dbReference type="Pfam" id="PF00535">
    <property type="entry name" value="Glycos_transf_2"/>
    <property type="match status" value="1"/>
</dbReference>
<evidence type="ECO:0000259" key="2">
    <source>
        <dbReference type="Pfam" id="PF01755"/>
    </source>
</evidence>
<reference evidence="3" key="1">
    <citation type="submission" date="2020-05" db="EMBL/GenBank/DDBJ databases">
        <authorList>
            <person name="Chiriac C."/>
            <person name="Salcher M."/>
            <person name="Ghai R."/>
            <person name="Kavagutti S V."/>
        </authorList>
    </citation>
    <scope>NUCLEOTIDE SEQUENCE</scope>
</reference>
<dbReference type="AlphaFoldDB" id="A0A6J6YDT5"/>
<feature type="domain" description="Glycosyl transferase family 25" evidence="2">
    <location>
        <begin position="798"/>
        <end position="890"/>
    </location>
</feature>
<dbReference type="SUPFAM" id="SSF53756">
    <property type="entry name" value="UDP-Glycosyltransferase/glycogen phosphorylase"/>
    <property type="match status" value="1"/>
</dbReference>
<sequence>MIVRNEADVVLETIASVVEHIDYWVVVDTGSDDGTQGLIREYFAARGVPGELHDRPWRNFGHNRTEALELAAGRADYTLVFDAGDLMVGSPNLTGLNADRYLLRFGSRSTCWQSRIFRSSLRWAYEGVLYEYERCLEDEHTHDRLTGEYHIEARRSGSRNRVPDEFERHIVLLQQALAVNPDDARTVFYLAQSHFDAGHDGLALAYYNRRSAMGGCGEEVFHSELQAAKCLERLGRPWEIVLAAYLECWQHRPSRAEPLHQIARHYRSTDQFDLAYLFAARAADIGFPESELMVVDHHVYDYGARDELAIAAFYTGRYQQSFDLCATLLADSALPDAERSRIEGNRDFSVPHVMTATAKYPGDIVAALVENQGASSASGVTLTMVTGGRRQQFELTVNSFLQCCTDLQLIDRWVCVDAGSSDDDFARMTAAYPFIEFIREPAAENGRAHHLNLLLDAVDTPYWLHLDDDWQFFPRADYITNALAVLNERSDIGQVVFNRNYAETLEDRWISGGLVHRTEAGMRFVAHEYLPQPIWLTAVHRHADWPHFALRPALTRTVAAREAGPFDEVDVGFECRSAEAYTECGWRTAFLDSISSVRIGAPSGRVDSWRPPRAALSTESVNKTALLSTIVSGESNSAGRSLGLAFIRHLEAFGVPIDVFGGSDAESFVSHRGGPTLSDRTAGLLPYRYTVAVEDRMEPNYFTDRIIDSVLGEALCFYWGCPNLEELIDPQVFIRLPLDDLVESSRIVQQAIADNEWSRRIGAIRGEKHRFLNETQLMPVLDRVVDGQRFLERLDIDVINLDRRPDRWASFVAAMTAAAGPSFSERCRRRSAIDGNSLSLSAELEHLFRGNDFQLRAGVVGCALSHVGAWRDVAKGDAPRLILEDDARLAVGVTGQLVEFFGALLRDCPNFDVAFLGATPRTAPTSIGPTSNVVGTRPIPMDWSGFGGGAFGYVVSPAGARRLSELVDRHGIQRAIDWFVVTHAKHLTVARCSPDLVVSPLAAAPTDDSDIQWNAAVVK</sequence>
<dbReference type="InterPro" id="IPR038577">
    <property type="entry name" value="GT10-like_C_sf"/>
</dbReference>
<accession>A0A6J6YDT5</accession>
<dbReference type="InterPro" id="IPR029044">
    <property type="entry name" value="Nucleotide-diphossugar_trans"/>
</dbReference>